<feature type="domain" description="DUF397" evidence="1">
    <location>
        <begin position="6"/>
        <end position="59"/>
    </location>
</feature>
<gene>
    <name evidence="2" type="ORF">FCI23_00730</name>
</gene>
<dbReference type="EMBL" id="SUMC01000001">
    <property type="protein sequence ID" value="TKA13288.1"/>
    <property type="molecule type" value="Genomic_DNA"/>
</dbReference>
<dbReference type="Pfam" id="PF04149">
    <property type="entry name" value="DUF397"/>
    <property type="match status" value="1"/>
</dbReference>
<evidence type="ECO:0000259" key="1">
    <source>
        <dbReference type="Pfam" id="PF04149"/>
    </source>
</evidence>
<dbReference type="AlphaFoldDB" id="A0A4U0SUP5"/>
<proteinExistence type="predicted"/>
<evidence type="ECO:0000313" key="3">
    <source>
        <dbReference type="Proteomes" id="UP000305778"/>
    </source>
</evidence>
<keyword evidence="3" id="KW-1185">Reference proteome</keyword>
<accession>A0A4U0SUP5</accession>
<organism evidence="2 3">
    <name type="scientific">Actinacidiphila oryziradicis</name>
    <dbReference type="NCBI Taxonomy" id="2571141"/>
    <lineage>
        <taxon>Bacteria</taxon>
        <taxon>Bacillati</taxon>
        <taxon>Actinomycetota</taxon>
        <taxon>Actinomycetes</taxon>
        <taxon>Kitasatosporales</taxon>
        <taxon>Streptomycetaceae</taxon>
        <taxon>Actinacidiphila</taxon>
    </lineage>
</organism>
<dbReference type="InterPro" id="IPR007278">
    <property type="entry name" value="DUF397"/>
</dbReference>
<reference evidence="2 3" key="1">
    <citation type="submission" date="2019-04" db="EMBL/GenBank/DDBJ databases">
        <title>Streptomyces oryziradicis sp. nov., a novel actinomycete isolated from rhizosphere soil of rice (Oryza sativa L.).</title>
        <authorList>
            <person name="Li C."/>
        </authorList>
    </citation>
    <scope>NUCLEOTIDE SEQUENCE [LARGE SCALE GENOMIC DNA]</scope>
    <source>
        <strain evidence="2 3">NEAU-C40</strain>
    </source>
</reference>
<sequence length="71" mass="7396">MPAPIHWQNSSFSGGTDDGSNCVELAAVGGTIRLRESDAPDSVVTASQQQLAAFIRALKAGEFEPGIAHDV</sequence>
<protein>
    <submittedName>
        <fullName evidence="2">DUF397 domain-containing protein</fullName>
    </submittedName>
</protein>
<dbReference type="Proteomes" id="UP000305778">
    <property type="component" value="Unassembled WGS sequence"/>
</dbReference>
<name>A0A4U0SUP5_9ACTN</name>
<dbReference type="OrthoDB" id="3402668at2"/>
<evidence type="ECO:0000313" key="2">
    <source>
        <dbReference type="EMBL" id="TKA13288.1"/>
    </source>
</evidence>
<comment type="caution">
    <text evidence="2">The sequence shown here is derived from an EMBL/GenBank/DDBJ whole genome shotgun (WGS) entry which is preliminary data.</text>
</comment>
<dbReference type="RefSeq" id="WP_136721448.1">
    <property type="nucleotide sequence ID" value="NZ_SUMC01000001.1"/>
</dbReference>